<evidence type="ECO:0000313" key="2">
    <source>
        <dbReference type="Proteomes" id="UP000054783"/>
    </source>
</evidence>
<gene>
    <name evidence="1" type="ORF">T12_9495</name>
</gene>
<dbReference type="EMBL" id="JYDQ01000220">
    <property type="protein sequence ID" value="KRY10690.1"/>
    <property type="molecule type" value="Genomic_DNA"/>
</dbReference>
<keyword evidence="2" id="KW-1185">Reference proteome</keyword>
<proteinExistence type="predicted"/>
<protein>
    <submittedName>
        <fullName evidence="1">Uncharacterized protein</fullName>
    </submittedName>
</protein>
<organism evidence="1 2">
    <name type="scientific">Trichinella patagoniensis</name>
    <dbReference type="NCBI Taxonomy" id="990121"/>
    <lineage>
        <taxon>Eukaryota</taxon>
        <taxon>Metazoa</taxon>
        <taxon>Ecdysozoa</taxon>
        <taxon>Nematoda</taxon>
        <taxon>Enoplea</taxon>
        <taxon>Dorylaimia</taxon>
        <taxon>Trichinellida</taxon>
        <taxon>Trichinellidae</taxon>
        <taxon>Trichinella</taxon>
    </lineage>
</organism>
<evidence type="ECO:0000313" key="1">
    <source>
        <dbReference type="EMBL" id="KRY10690.1"/>
    </source>
</evidence>
<dbReference type="Proteomes" id="UP000054783">
    <property type="component" value="Unassembled WGS sequence"/>
</dbReference>
<sequence length="99" mass="11506">MVSFLFQTENIRSDNGMLGLGVRVLQLKNKMQHSYSLRRSVFFDTSTKLAEKRRCRHFQISSFCPVQNGSFKNYPLHKLFALFQTMSISILLHNLIPVP</sequence>
<accession>A0A0V0ZDS4</accession>
<reference evidence="1 2" key="1">
    <citation type="submission" date="2015-01" db="EMBL/GenBank/DDBJ databases">
        <title>Evolution of Trichinella species and genotypes.</title>
        <authorList>
            <person name="Korhonen P.K."/>
            <person name="Edoardo P."/>
            <person name="Giuseppe L.R."/>
            <person name="Gasser R.B."/>
        </authorList>
    </citation>
    <scope>NUCLEOTIDE SEQUENCE [LARGE SCALE GENOMIC DNA]</scope>
    <source>
        <strain evidence="1">ISS2496</strain>
    </source>
</reference>
<name>A0A0V0ZDS4_9BILA</name>
<dbReference type="AlphaFoldDB" id="A0A0V0ZDS4"/>
<comment type="caution">
    <text evidence="1">The sequence shown here is derived from an EMBL/GenBank/DDBJ whole genome shotgun (WGS) entry which is preliminary data.</text>
</comment>